<reference evidence="2 4" key="1">
    <citation type="submission" date="2017-06" db="EMBL/GenBank/DDBJ databases">
        <title>Genome Sequencing of the methanotroph Methylovulum psychrotolerants str. HV10-M2 isolated from a high-altitude environment.</title>
        <authorList>
            <person name="Mateos-Rivera A."/>
        </authorList>
    </citation>
    <scope>NUCLEOTIDE SEQUENCE [LARGE SCALE GENOMIC DNA]</scope>
    <source>
        <strain evidence="2 4">HV10_M2</strain>
    </source>
</reference>
<keyword evidence="1" id="KW-1133">Transmembrane helix</keyword>
<proteinExistence type="predicted"/>
<dbReference type="OrthoDB" id="5570694at2"/>
<dbReference type="Proteomes" id="UP000197019">
    <property type="component" value="Chromosome"/>
</dbReference>
<dbReference type="AlphaFoldDB" id="A0A1Z4BXB7"/>
<reference evidence="3 5" key="2">
    <citation type="submission" date="2017-11" db="EMBL/GenBank/DDBJ databases">
        <title>Draft Genome Sequence of Methylobacter psychrotolerans Sph1T, an Obligate Methanotroph from Low-Temperature Environments.</title>
        <authorList>
            <person name="Oshkin I.Y."/>
            <person name="Miroshnikov K."/>
            <person name="Belova S.E."/>
            <person name="Korzhenkov A."/>
            <person name="Toshchakov S.V."/>
            <person name="Dedysh S.N."/>
        </authorList>
    </citation>
    <scope>NUCLEOTIDE SEQUENCE [LARGE SCALE GENOMIC DNA]</scope>
    <source>
        <strain evidence="3 5">Sph1</strain>
    </source>
</reference>
<dbReference type="KEGG" id="mpsy:CEK71_07310"/>
<protein>
    <submittedName>
        <fullName evidence="2">Uncharacterized protein</fullName>
    </submittedName>
</protein>
<keyword evidence="4" id="KW-1185">Reference proteome</keyword>
<evidence type="ECO:0000313" key="4">
    <source>
        <dbReference type="Proteomes" id="UP000197019"/>
    </source>
</evidence>
<dbReference type="EMBL" id="CP022129">
    <property type="protein sequence ID" value="ASF45899.1"/>
    <property type="molecule type" value="Genomic_DNA"/>
</dbReference>
<feature type="transmembrane region" description="Helical" evidence="1">
    <location>
        <begin position="33"/>
        <end position="51"/>
    </location>
</feature>
<organism evidence="2 4">
    <name type="scientific">Methylovulum psychrotolerans</name>
    <dbReference type="NCBI Taxonomy" id="1704499"/>
    <lineage>
        <taxon>Bacteria</taxon>
        <taxon>Pseudomonadati</taxon>
        <taxon>Pseudomonadota</taxon>
        <taxon>Gammaproteobacteria</taxon>
        <taxon>Methylococcales</taxon>
        <taxon>Methylococcaceae</taxon>
        <taxon>Methylovulum</taxon>
    </lineage>
</organism>
<accession>A0A1Z4BXB7</accession>
<dbReference type="EMBL" id="PGFZ01000001">
    <property type="protein sequence ID" value="POZ53365.1"/>
    <property type="molecule type" value="Genomic_DNA"/>
</dbReference>
<dbReference type="Proteomes" id="UP000237423">
    <property type="component" value="Unassembled WGS sequence"/>
</dbReference>
<name>A0A1Z4BXB7_9GAMM</name>
<sequence>MFKKIISGFIDHPILTSIFAADFFILLFHRPPFVFSLLMLGALMAMCMYFGQKLALFKD</sequence>
<gene>
    <name evidence="3" type="ORF">AADEFJLK_00385</name>
    <name evidence="2" type="ORF">CEK71_07310</name>
</gene>
<keyword evidence="1" id="KW-0472">Membrane</keyword>
<evidence type="ECO:0000313" key="2">
    <source>
        <dbReference type="EMBL" id="ASF45899.1"/>
    </source>
</evidence>
<evidence type="ECO:0000313" key="3">
    <source>
        <dbReference type="EMBL" id="POZ53365.1"/>
    </source>
</evidence>
<evidence type="ECO:0000313" key="5">
    <source>
        <dbReference type="Proteomes" id="UP000237423"/>
    </source>
</evidence>
<evidence type="ECO:0000256" key="1">
    <source>
        <dbReference type="SAM" id="Phobius"/>
    </source>
</evidence>
<keyword evidence="1" id="KW-0812">Transmembrane</keyword>
<feature type="transmembrane region" description="Helical" evidence="1">
    <location>
        <begin position="9"/>
        <end position="27"/>
    </location>
</feature>